<dbReference type="GO" id="GO:0016705">
    <property type="term" value="F:oxidoreductase activity, acting on paired donors, with incorporation or reduction of molecular oxygen"/>
    <property type="evidence" value="ECO:0007669"/>
    <property type="project" value="InterPro"/>
</dbReference>
<protein>
    <submittedName>
        <fullName evidence="1">Uncharacterized protein</fullName>
    </submittedName>
</protein>
<evidence type="ECO:0000313" key="1">
    <source>
        <dbReference type="EMBL" id="KIO19393.1"/>
    </source>
</evidence>
<dbReference type="Proteomes" id="UP000054248">
    <property type="component" value="Unassembled WGS sequence"/>
</dbReference>
<name>A0A0C3KDA2_9AGAM</name>
<keyword evidence="2" id="KW-1185">Reference proteome</keyword>
<dbReference type="AlphaFoldDB" id="A0A0C3KDA2"/>
<reference evidence="1 2" key="1">
    <citation type="submission" date="2014-04" db="EMBL/GenBank/DDBJ databases">
        <authorList>
            <consortium name="DOE Joint Genome Institute"/>
            <person name="Kuo A."/>
            <person name="Girlanda M."/>
            <person name="Perotto S."/>
            <person name="Kohler A."/>
            <person name="Nagy L.G."/>
            <person name="Floudas D."/>
            <person name="Copeland A."/>
            <person name="Barry K.W."/>
            <person name="Cichocki N."/>
            <person name="Veneault-Fourrey C."/>
            <person name="LaButti K."/>
            <person name="Lindquist E.A."/>
            <person name="Lipzen A."/>
            <person name="Lundell T."/>
            <person name="Morin E."/>
            <person name="Murat C."/>
            <person name="Sun H."/>
            <person name="Tunlid A."/>
            <person name="Henrissat B."/>
            <person name="Grigoriev I.V."/>
            <person name="Hibbett D.S."/>
            <person name="Martin F."/>
            <person name="Nordberg H.P."/>
            <person name="Cantor M.N."/>
            <person name="Hua S.X."/>
        </authorList>
    </citation>
    <scope>NUCLEOTIDE SEQUENCE [LARGE SCALE GENOMIC DNA]</scope>
    <source>
        <strain evidence="1 2">MUT 4182</strain>
    </source>
</reference>
<reference evidence="2" key="2">
    <citation type="submission" date="2015-01" db="EMBL/GenBank/DDBJ databases">
        <title>Evolutionary Origins and Diversification of the Mycorrhizal Mutualists.</title>
        <authorList>
            <consortium name="DOE Joint Genome Institute"/>
            <consortium name="Mycorrhizal Genomics Consortium"/>
            <person name="Kohler A."/>
            <person name="Kuo A."/>
            <person name="Nagy L.G."/>
            <person name="Floudas D."/>
            <person name="Copeland A."/>
            <person name="Barry K.W."/>
            <person name="Cichocki N."/>
            <person name="Veneault-Fourrey C."/>
            <person name="LaButti K."/>
            <person name="Lindquist E.A."/>
            <person name="Lipzen A."/>
            <person name="Lundell T."/>
            <person name="Morin E."/>
            <person name="Murat C."/>
            <person name="Riley R."/>
            <person name="Ohm R."/>
            <person name="Sun H."/>
            <person name="Tunlid A."/>
            <person name="Henrissat B."/>
            <person name="Grigoriev I.V."/>
            <person name="Hibbett D.S."/>
            <person name="Martin F."/>
        </authorList>
    </citation>
    <scope>NUCLEOTIDE SEQUENCE [LARGE SCALE GENOMIC DNA]</scope>
    <source>
        <strain evidence="2">MUT 4182</strain>
    </source>
</reference>
<dbReference type="InterPro" id="IPR036396">
    <property type="entry name" value="Cyt_P450_sf"/>
</dbReference>
<dbReference type="GO" id="GO:0004497">
    <property type="term" value="F:monooxygenase activity"/>
    <property type="evidence" value="ECO:0007669"/>
    <property type="project" value="InterPro"/>
</dbReference>
<dbReference type="GO" id="GO:0020037">
    <property type="term" value="F:heme binding"/>
    <property type="evidence" value="ECO:0007669"/>
    <property type="project" value="InterPro"/>
</dbReference>
<dbReference type="OrthoDB" id="3366823at2759"/>
<gene>
    <name evidence="1" type="ORF">M407DRAFT_30967</name>
</gene>
<sequence length="295" mass="33279">MFTQAAAGKVQIPLDLPGAAPDSAASQNLSFFNQPAAGQHITTSASVPEGRPPFLHHLPSPPLFIMDALTLLSPVFQKLLQNDSQRMYQNGRYRPQPQRSGLVDRWVEPVWANKDKDRSPRWSQVGFLGLGARKKFPGGTFGAKTTGRTMYYITHSALINQVYEQPKNFAMSFVQKERGKNCFSYSDKALFETPALRTEIFPHMRQCMAPVNMMNLVESFERCLSKAIKTFPIPEPGSSVSLQDLILRLAHRATGAAWYGPTFDVESFWDDWQEFDDGVYKVALRPSTQTLRDDW</sequence>
<dbReference type="GO" id="GO:0005506">
    <property type="term" value="F:iron ion binding"/>
    <property type="evidence" value="ECO:0007669"/>
    <property type="project" value="InterPro"/>
</dbReference>
<accession>A0A0C3KDA2</accession>
<dbReference type="EMBL" id="KN823224">
    <property type="protein sequence ID" value="KIO19393.1"/>
    <property type="molecule type" value="Genomic_DNA"/>
</dbReference>
<organism evidence="1 2">
    <name type="scientific">Tulasnella calospora MUT 4182</name>
    <dbReference type="NCBI Taxonomy" id="1051891"/>
    <lineage>
        <taxon>Eukaryota</taxon>
        <taxon>Fungi</taxon>
        <taxon>Dikarya</taxon>
        <taxon>Basidiomycota</taxon>
        <taxon>Agaricomycotina</taxon>
        <taxon>Agaricomycetes</taxon>
        <taxon>Cantharellales</taxon>
        <taxon>Tulasnellaceae</taxon>
        <taxon>Tulasnella</taxon>
    </lineage>
</organism>
<dbReference type="HOGENOM" id="CLU_943956_0_0_1"/>
<proteinExistence type="predicted"/>
<dbReference type="Gene3D" id="1.10.630.10">
    <property type="entry name" value="Cytochrome P450"/>
    <property type="match status" value="1"/>
</dbReference>
<evidence type="ECO:0000313" key="2">
    <source>
        <dbReference type="Proteomes" id="UP000054248"/>
    </source>
</evidence>